<evidence type="ECO:0000259" key="4">
    <source>
        <dbReference type="PROSITE" id="PS50893"/>
    </source>
</evidence>
<comment type="caution">
    <text evidence="5">The sequence shown here is derived from an EMBL/GenBank/DDBJ whole genome shotgun (WGS) entry which is preliminary data.</text>
</comment>
<dbReference type="PROSITE" id="PS50893">
    <property type="entry name" value="ABC_TRANSPORTER_2"/>
    <property type="match status" value="1"/>
</dbReference>
<organism evidence="5 6">
    <name type="scientific">Paenibacillus cookii</name>
    <dbReference type="NCBI Taxonomy" id="157839"/>
    <lineage>
        <taxon>Bacteria</taxon>
        <taxon>Bacillati</taxon>
        <taxon>Bacillota</taxon>
        <taxon>Bacilli</taxon>
        <taxon>Bacillales</taxon>
        <taxon>Paenibacillaceae</taxon>
        <taxon>Paenibacillus</taxon>
    </lineage>
</organism>
<dbReference type="PANTHER" id="PTHR42939:SF1">
    <property type="entry name" value="ABC TRANSPORTER ATP-BINDING PROTEIN ALBC-RELATED"/>
    <property type="match status" value="1"/>
</dbReference>
<dbReference type="Gene3D" id="3.40.50.300">
    <property type="entry name" value="P-loop containing nucleotide triphosphate hydrolases"/>
    <property type="match status" value="1"/>
</dbReference>
<dbReference type="PANTHER" id="PTHR42939">
    <property type="entry name" value="ABC TRANSPORTER ATP-BINDING PROTEIN ALBC-RELATED"/>
    <property type="match status" value="1"/>
</dbReference>
<dbReference type="InterPro" id="IPR027417">
    <property type="entry name" value="P-loop_NTPase"/>
</dbReference>
<evidence type="ECO:0000256" key="3">
    <source>
        <dbReference type="ARBA" id="ARBA00022840"/>
    </source>
</evidence>
<gene>
    <name evidence="5" type="primary">albC</name>
    <name evidence="5" type="ORF">J21TS3_40570</name>
</gene>
<dbReference type="EMBL" id="BORW01000028">
    <property type="protein sequence ID" value="GIO69236.1"/>
    <property type="molecule type" value="Genomic_DNA"/>
</dbReference>
<evidence type="ECO:0000256" key="1">
    <source>
        <dbReference type="ARBA" id="ARBA00022448"/>
    </source>
</evidence>
<evidence type="ECO:0000256" key="2">
    <source>
        <dbReference type="ARBA" id="ARBA00022741"/>
    </source>
</evidence>
<dbReference type="SMART" id="SM00382">
    <property type="entry name" value="AAA"/>
    <property type="match status" value="1"/>
</dbReference>
<dbReference type="Proteomes" id="UP000680638">
    <property type="component" value="Unassembled WGS sequence"/>
</dbReference>
<proteinExistence type="predicted"/>
<accession>A0ABQ4M124</accession>
<keyword evidence="2" id="KW-0547">Nucleotide-binding</keyword>
<dbReference type="GO" id="GO:0005524">
    <property type="term" value="F:ATP binding"/>
    <property type="evidence" value="ECO:0007669"/>
    <property type="project" value="UniProtKB-KW"/>
</dbReference>
<evidence type="ECO:0000313" key="5">
    <source>
        <dbReference type="EMBL" id="GIO69236.1"/>
    </source>
</evidence>
<dbReference type="InterPro" id="IPR003439">
    <property type="entry name" value="ABC_transporter-like_ATP-bd"/>
</dbReference>
<dbReference type="SUPFAM" id="SSF52540">
    <property type="entry name" value="P-loop containing nucleoside triphosphate hydrolases"/>
    <property type="match status" value="1"/>
</dbReference>
<evidence type="ECO:0000313" key="6">
    <source>
        <dbReference type="Proteomes" id="UP000680638"/>
    </source>
</evidence>
<reference evidence="5 6" key="1">
    <citation type="submission" date="2021-03" db="EMBL/GenBank/DDBJ databases">
        <title>Antimicrobial resistance genes in bacteria isolated from Japanese honey, and their potential for conferring macrolide and lincosamide resistance in the American foulbrood pathogen Paenibacillus larvae.</title>
        <authorList>
            <person name="Okamoto M."/>
            <person name="Kumagai M."/>
            <person name="Kanamori H."/>
            <person name="Takamatsu D."/>
        </authorList>
    </citation>
    <scope>NUCLEOTIDE SEQUENCE [LARGE SCALE GENOMIC DNA]</scope>
    <source>
        <strain evidence="5 6">J21TS3</strain>
    </source>
</reference>
<keyword evidence="1" id="KW-0813">Transport</keyword>
<dbReference type="InterPro" id="IPR003593">
    <property type="entry name" value="AAA+_ATPase"/>
</dbReference>
<dbReference type="RefSeq" id="WP_212951914.1">
    <property type="nucleotide sequence ID" value="NZ_BORW01000028.1"/>
</dbReference>
<name>A0ABQ4M124_9BACL</name>
<dbReference type="Pfam" id="PF00005">
    <property type="entry name" value="ABC_tran"/>
    <property type="match status" value="1"/>
</dbReference>
<sequence>MILETRHVTGWYTKHAPVIRQVNLEIEPGKVYALLGANGAGKTTLLNVLASIHGQYSGEVRYCGEKLTGKNDKRVKRYRYFIPDHPALFDEMSPLAFMDFVHRLYGKTVDSPRLAALCETFGFETFLHRKIGALSLGNRQKTALINGLLLECPLLILDEPLVGLDAVAIERIYGELRAYAQRGNAVLLSTHLFPIVSRICDEALILHQGTIRETVAVHGEEQVKAAFFRVIGHE</sequence>
<keyword evidence="6" id="KW-1185">Reference proteome</keyword>
<keyword evidence="3 5" id="KW-0067">ATP-binding</keyword>
<dbReference type="InterPro" id="IPR051782">
    <property type="entry name" value="ABC_Transporter_VariousFunc"/>
</dbReference>
<dbReference type="CDD" id="cd03230">
    <property type="entry name" value="ABC_DR_subfamily_A"/>
    <property type="match status" value="1"/>
</dbReference>
<protein>
    <submittedName>
        <fullName evidence="5">ABC transporter ATP-binding protein AlbC</fullName>
    </submittedName>
</protein>
<feature type="domain" description="ABC transporter" evidence="4">
    <location>
        <begin position="3"/>
        <end position="233"/>
    </location>
</feature>